<accession>A0A972W1E1</accession>
<evidence type="ECO:0000256" key="1">
    <source>
        <dbReference type="SAM" id="SignalP"/>
    </source>
</evidence>
<proteinExistence type="predicted"/>
<dbReference type="Proteomes" id="UP000754644">
    <property type="component" value="Unassembled WGS sequence"/>
</dbReference>
<protein>
    <submittedName>
        <fullName evidence="2">Uncharacterized protein</fullName>
    </submittedName>
</protein>
<name>A0A972W1E1_9GAMM</name>
<gene>
    <name evidence="2" type="ORF">HQ497_15790</name>
</gene>
<evidence type="ECO:0000313" key="2">
    <source>
        <dbReference type="EMBL" id="NQV66822.1"/>
    </source>
</evidence>
<dbReference type="AlphaFoldDB" id="A0A972W1E1"/>
<feature type="signal peptide" evidence="1">
    <location>
        <begin position="1"/>
        <end position="26"/>
    </location>
</feature>
<dbReference type="EMBL" id="JABMOJ010000589">
    <property type="protein sequence ID" value="NQV66822.1"/>
    <property type="molecule type" value="Genomic_DNA"/>
</dbReference>
<comment type="caution">
    <text evidence="2">The sequence shown here is derived from an EMBL/GenBank/DDBJ whole genome shotgun (WGS) entry which is preliminary data.</text>
</comment>
<keyword evidence="1" id="KW-0732">Signal</keyword>
<reference evidence="2" key="1">
    <citation type="submission" date="2020-05" db="EMBL/GenBank/DDBJ databases">
        <title>Sulfur intermediates as new biogeochemical hubs in an aquatic model microbial ecosystem.</title>
        <authorList>
            <person name="Vigneron A."/>
        </authorList>
    </citation>
    <scope>NUCLEOTIDE SEQUENCE</scope>
    <source>
        <strain evidence="2">Bin.250</strain>
    </source>
</reference>
<feature type="chain" id="PRO_5037562281" evidence="1">
    <location>
        <begin position="27"/>
        <end position="136"/>
    </location>
</feature>
<dbReference type="PROSITE" id="PS51257">
    <property type="entry name" value="PROKAR_LIPOPROTEIN"/>
    <property type="match status" value="1"/>
</dbReference>
<sequence>MAITYRNSLLTVTALALACSSAHLFAQTKAHSMASYTTCAVYHRMLAGAYMRERQSPELANIETQKMQEFIARAKRAGQQTSSAEATEQQFLEAWRADLQSMEDQINRNYKNISHLRINYKKPCAALQAAQDEPAN</sequence>
<evidence type="ECO:0000313" key="3">
    <source>
        <dbReference type="Proteomes" id="UP000754644"/>
    </source>
</evidence>
<organism evidence="2 3">
    <name type="scientific">SAR86 cluster bacterium</name>
    <dbReference type="NCBI Taxonomy" id="2030880"/>
    <lineage>
        <taxon>Bacteria</taxon>
        <taxon>Pseudomonadati</taxon>
        <taxon>Pseudomonadota</taxon>
        <taxon>Gammaproteobacteria</taxon>
        <taxon>SAR86 cluster</taxon>
    </lineage>
</organism>